<organism evidence="1">
    <name type="scientific">Moorena producens (strain JHB)</name>
    <dbReference type="NCBI Taxonomy" id="1454205"/>
    <lineage>
        <taxon>Bacteria</taxon>
        <taxon>Bacillati</taxon>
        <taxon>Cyanobacteriota</taxon>
        <taxon>Cyanophyceae</taxon>
        <taxon>Coleofasciculales</taxon>
        <taxon>Coleofasciculaceae</taxon>
        <taxon>Moorena</taxon>
    </lineage>
</organism>
<dbReference type="EMBL" id="CP017708">
    <property type="protein sequence ID" value="WAN69317.1"/>
    <property type="molecule type" value="Genomic_DNA"/>
</dbReference>
<name>A0A9Q9STG5_MOOP1</name>
<reference evidence="1" key="1">
    <citation type="journal article" date="2017" name="Proc. Natl. Acad. Sci. U.S.A.">
        <title>Comparative genomics uncovers the prolific and distinctive metabolic potential of the cyanobacterial genus Moorea.</title>
        <authorList>
            <person name="Leao T."/>
            <person name="Castelao G."/>
            <person name="Korobeynikov A."/>
            <person name="Monroe E.A."/>
            <person name="Podell S."/>
            <person name="Glukhov E."/>
            <person name="Allen E.E."/>
            <person name="Gerwick W.H."/>
            <person name="Gerwick L."/>
        </authorList>
    </citation>
    <scope>NUCLEOTIDE SEQUENCE</scope>
    <source>
        <strain evidence="1">JHB</strain>
    </source>
</reference>
<gene>
    <name evidence="1" type="ORF">BJP36_43965</name>
</gene>
<accession>A0A9Q9STG5</accession>
<proteinExistence type="predicted"/>
<protein>
    <submittedName>
        <fullName evidence="1">Uncharacterized protein</fullName>
    </submittedName>
</protein>
<evidence type="ECO:0000313" key="1">
    <source>
        <dbReference type="EMBL" id="WAN69317.1"/>
    </source>
</evidence>
<dbReference type="Proteomes" id="UP000176944">
    <property type="component" value="Chromosome"/>
</dbReference>
<reference evidence="1" key="2">
    <citation type="submission" date="2022-10" db="EMBL/GenBank/DDBJ databases">
        <authorList>
            <person name="Ngo T.-E."/>
        </authorList>
    </citation>
    <scope>NUCLEOTIDE SEQUENCE</scope>
    <source>
        <strain evidence="1">JHB</strain>
    </source>
</reference>
<sequence length="49" mass="5760">MVQYRKYSDFYPNEVNKIFPCSQIRCSLLRSPCSLLPKTKVPDRVLLLV</sequence>
<dbReference type="AlphaFoldDB" id="A0A9Q9STG5"/>